<gene>
    <name evidence="10 11" type="primary">plsX</name>
    <name evidence="11" type="ORF">O7R10_01050</name>
</gene>
<keyword evidence="4 10" id="KW-0808">Transferase</keyword>
<keyword evidence="2 10" id="KW-0963">Cytoplasm</keyword>
<keyword evidence="6 10" id="KW-0594">Phospholipid biosynthesis</keyword>
<dbReference type="InterPro" id="IPR012281">
    <property type="entry name" value="Phospholipid_synth_PlsX-like"/>
</dbReference>
<evidence type="ECO:0000256" key="2">
    <source>
        <dbReference type="ARBA" id="ARBA00022490"/>
    </source>
</evidence>
<evidence type="ECO:0000256" key="10">
    <source>
        <dbReference type="HAMAP-Rule" id="MF_00019"/>
    </source>
</evidence>
<protein>
    <recommendedName>
        <fullName evidence="8 10">Phosphate acyltransferase</fullName>
        <ecNumber evidence="8 10">2.3.1.274</ecNumber>
    </recommendedName>
    <alternativeName>
        <fullName evidence="10">Acyl-ACP phosphotransacylase</fullName>
    </alternativeName>
    <alternativeName>
        <fullName evidence="10">Acyl-[acyl-carrier-protein]--phosphate acyltransferase</fullName>
    </alternativeName>
    <alternativeName>
        <fullName evidence="10">Phosphate-acyl-ACP acyltransferase</fullName>
    </alternativeName>
</protein>
<dbReference type="Pfam" id="PF02504">
    <property type="entry name" value="FA_synthesis"/>
    <property type="match status" value="1"/>
</dbReference>
<evidence type="ECO:0000256" key="6">
    <source>
        <dbReference type="ARBA" id="ARBA00023209"/>
    </source>
</evidence>
<dbReference type="Proteomes" id="UP001210120">
    <property type="component" value="Chromosome"/>
</dbReference>
<organism evidence="11 12">
    <name type="scientific">Candidatus Phytoplasma sacchari</name>
    <dbReference type="NCBI Taxonomy" id="2609813"/>
    <lineage>
        <taxon>Bacteria</taxon>
        <taxon>Bacillati</taxon>
        <taxon>Mycoplasmatota</taxon>
        <taxon>Mollicutes</taxon>
        <taxon>Acholeplasmatales</taxon>
        <taxon>Acholeplasmataceae</taxon>
        <taxon>Candidatus Phytoplasma</taxon>
        <taxon>16SrXI (Rice yellow dwarf group)</taxon>
    </lineage>
</organism>
<dbReference type="GO" id="GO:0043811">
    <property type="term" value="F:phosphate:acyl-[acyl carrier protein] acyltransferase activity"/>
    <property type="evidence" value="ECO:0007669"/>
    <property type="project" value="UniProtKB-EC"/>
</dbReference>
<dbReference type="PIRSF" id="PIRSF002465">
    <property type="entry name" value="Phsphlp_syn_PlsX"/>
    <property type="match status" value="1"/>
</dbReference>
<dbReference type="PANTHER" id="PTHR30100">
    <property type="entry name" value="FATTY ACID/PHOSPHOLIPID SYNTHESIS PROTEIN PLSX"/>
    <property type="match status" value="1"/>
</dbReference>
<evidence type="ECO:0000313" key="11">
    <source>
        <dbReference type="EMBL" id="WBL31635.1"/>
    </source>
</evidence>
<dbReference type="Gene3D" id="3.40.718.10">
    <property type="entry name" value="Isopropylmalate Dehydrogenase"/>
    <property type="match status" value="1"/>
</dbReference>
<evidence type="ECO:0000256" key="3">
    <source>
        <dbReference type="ARBA" id="ARBA00022516"/>
    </source>
</evidence>
<dbReference type="EMBL" id="CP115156">
    <property type="protein sequence ID" value="WBL31635.1"/>
    <property type="molecule type" value="Genomic_DNA"/>
</dbReference>
<comment type="catalytic activity">
    <reaction evidence="1 10">
        <text>a fatty acyl-[ACP] + phosphate = an acyl phosphate + holo-[ACP]</text>
        <dbReference type="Rhea" id="RHEA:42292"/>
        <dbReference type="Rhea" id="RHEA-COMP:9685"/>
        <dbReference type="Rhea" id="RHEA-COMP:14125"/>
        <dbReference type="ChEBI" id="CHEBI:43474"/>
        <dbReference type="ChEBI" id="CHEBI:59918"/>
        <dbReference type="ChEBI" id="CHEBI:64479"/>
        <dbReference type="ChEBI" id="CHEBI:138651"/>
        <dbReference type="EC" id="2.3.1.274"/>
    </reaction>
</comment>
<evidence type="ECO:0000256" key="1">
    <source>
        <dbReference type="ARBA" id="ARBA00001232"/>
    </source>
</evidence>
<comment type="subcellular location">
    <subcellularLocation>
        <location evidence="10">Cytoplasm</location>
    </subcellularLocation>
    <text evidence="10">Associated with the membrane possibly through PlsY.</text>
</comment>
<accession>A0ABY7M1N7</accession>
<keyword evidence="11" id="KW-0012">Acyltransferase</keyword>
<name>A0ABY7M1N7_9MOLU</name>
<evidence type="ECO:0000256" key="9">
    <source>
        <dbReference type="ARBA" id="ARBA00046608"/>
    </source>
</evidence>
<dbReference type="PANTHER" id="PTHR30100:SF1">
    <property type="entry name" value="PHOSPHATE ACYLTRANSFERASE"/>
    <property type="match status" value="1"/>
</dbReference>
<evidence type="ECO:0000256" key="8">
    <source>
        <dbReference type="ARBA" id="ARBA00024069"/>
    </source>
</evidence>
<comment type="pathway">
    <text evidence="10">Lipid metabolism; phospholipid metabolism.</text>
</comment>
<keyword evidence="12" id="KW-1185">Reference proteome</keyword>
<reference evidence="11" key="1">
    <citation type="submission" date="2022-12" db="EMBL/GenBank/DDBJ databases">
        <title>Genomic Characterization of Candidatus Phytoplasma sacchari in China.</title>
        <authorList>
            <person name="Zhang R.-Y."/>
        </authorList>
    </citation>
    <scope>NUCLEOTIDE SEQUENCE [LARGE SCALE GENOMIC DNA]</scope>
    <source>
        <strain evidence="11">SCWL1</strain>
    </source>
</reference>
<comment type="subunit">
    <text evidence="9 10">Homodimer. Probably interacts with PlsY.</text>
</comment>
<dbReference type="InterPro" id="IPR003664">
    <property type="entry name" value="FA_synthesis"/>
</dbReference>
<evidence type="ECO:0000256" key="4">
    <source>
        <dbReference type="ARBA" id="ARBA00022679"/>
    </source>
</evidence>
<keyword evidence="7 10" id="KW-1208">Phospholipid metabolism</keyword>
<keyword evidence="5 10" id="KW-0443">Lipid metabolism</keyword>
<dbReference type="EC" id="2.3.1.274" evidence="8 10"/>
<dbReference type="SUPFAM" id="SSF53659">
    <property type="entry name" value="Isocitrate/Isopropylmalate dehydrogenase-like"/>
    <property type="match status" value="1"/>
</dbReference>
<dbReference type="HAMAP" id="MF_00019">
    <property type="entry name" value="PlsX"/>
    <property type="match status" value="1"/>
</dbReference>
<proteinExistence type="inferred from homology"/>
<keyword evidence="3 10" id="KW-0444">Lipid biosynthesis</keyword>
<comment type="similarity">
    <text evidence="10">Belongs to the PlsX family.</text>
</comment>
<evidence type="ECO:0000313" key="12">
    <source>
        <dbReference type="Proteomes" id="UP001210120"/>
    </source>
</evidence>
<evidence type="ECO:0000256" key="5">
    <source>
        <dbReference type="ARBA" id="ARBA00023098"/>
    </source>
</evidence>
<evidence type="ECO:0000256" key="7">
    <source>
        <dbReference type="ARBA" id="ARBA00023264"/>
    </source>
</evidence>
<comment type="function">
    <text evidence="10">Catalyzes the reversible formation of acyl-phosphate (acyl-PO(4)) from acyl-[acyl-carrier-protein] (acyl-ACP). This enzyme utilizes acyl-ACP as fatty acyl donor, but not acyl-CoA.</text>
</comment>
<dbReference type="NCBIfam" id="TIGR00182">
    <property type="entry name" value="plsX"/>
    <property type="match status" value="1"/>
</dbReference>
<sequence>MIKLAIDAMGGDFSPEIVIKGVIKALKKEKSLNIFLYGDQKKIQNILDKENKNELSNIIKNRMFVIHTPYFLNMGITNIREELRDNPSNSLFLALKAAKNNEVDGVVSAGPTQALILSSYLILEKFDYMNRIALAPIFSSIEKNKKKIILDAGANIDLKPKNILDFAICASIIYQELFKTPKPIVKLLNIGKEKNKGRIFEQETFNLLKKEKTIFFHGNEEPNNILNSEADILLSDGFTTNMILKSYEGAIEVLINSFKKIMSENFFKKIICKILFQKKIKKLKKKIDHKEIGGAIILGLKTIVIKAHGNAEYYSFYKAIIQAKKLIENKILNKIDQTLKKKNNE</sequence>